<dbReference type="OrthoDB" id="10250105at2759"/>
<comment type="caution">
    <text evidence="2">The sequence shown here is derived from an EMBL/GenBank/DDBJ whole genome shotgun (WGS) entry which is preliminary data.</text>
</comment>
<dbReference type="PANTHER" id="PTHR12835:SF5">
    <property type="entry name" value="BIOTIN--PROTEIN LIGASE"/>
    <property type="match status" value="1"/>
</dbReference>
<dbReference type="STRING" id="147828.A0A4S2MDC5"/>
<dbReference type="GO" id="GO:0005737">
    <property type="term" value="C:cytoplasm"/>
    <property type="evidence" value="ECO:0007669"/>
    <property type="project" value="TreeGrafter"/>
</dbReference>
<evidence type="ECO:0000313" key="3">
    <source>
        <dbReference type="Proteomes" id="UP000308267"/>
    </source>
</evidence>
<dbReference type="Proteomes" id="UP000308267">
    <property type="component" value="Unassembled WGS sequence"/>
</dbReference>
<evidence type="ECO:0000313" key="2">
    <source>
        <dbReference type="EMBL" id="TGZ74656.1"/>
    </source>
</evidence>
<organism evidence="2 3">
    <name type="scientific">Opisthorchis felineus</name>
    <dbReference type="NCBI Taxonomy" id="147828"/>
    <lineage>
        <taxon>Eukaryota</taxon>
        <taxon>Metazoa</taxon>
        <taxon>Spiralia</taxon>
        <taxon>Lophotrochozoa</taxon>
        <taxon>Platyhelminthes</taxon>
        <taxon>Trematoda</taxon>
        <taxon>Digenea</taxon>
        <taxon>Opisthorchiida</taxon>
        <taxon>Opisthorchiata</taxon>
        <taxon>Opisthorchiidae</taxon>
        <taxon>Opisthorchis</taxon>
    </lineage>
</organism>
<dbReference type="PANTHER" id="PTHR12835">
    <property type="entry name" value="BIOTIN PROTEIN LIGASE"/>
    <property type="match status" value="1"/>
</dbReference>
<dbReference type="InterPro" id="IPR045864">
    <property type="entry name" value="aa-tRNA-synth_II/BPL/LPL"/>
</dbReference>
<reference evidence="2 3" key="1">
    <citation type="journal article" date="2019" name="BMC Genomics">
        <title>New insights from Opisthorchis felineus genome: update on genomics of the epidemiologically important liver flukes.</title>
        <authorList>
            <person name="Ershov N.I."/>
            <person name="Mordvinov V.A."/>
            <person name="Prokhortchouk E.B."/>
            <person name="Pakharukova M.Y."/>
            <person name="Gunbin K.V."/>
            <person name="Ustyantsev K."/>
            <person name="Genaev M.A."/>
            <person name="Blinov A.G."/>
            <person name="Mazur A."/>
            <person name="Boulygina E."/>
            <person name="Tsygankova S."/>
            <person name="Khrameeva E."/>
            <person name="Chekanov N."/>
            <person name="Fan G."/>
            <person name="Xiao A."/>
            <person name="Zhang H."/>
            <person name="Xu X."/>
            <person name="Yang H."/>
            <person name="Solovyev V."/>
            <person name="Lee S.M."/>
            <person name="Liu X."/>
            <person name="Afonnikov D.A."/>
            <person name="Skryabin K.G."/>
        </authorList>
    </citation>
    <scope>NUCLEOTIDE SEQUENCE [LARGE SCALE GENOMIC DNA]</scope>
    <source>
        <strain evidence="2">AK-0245</strain>
        <tissue evidence="2">Whole organism</tissue>
    </source>
</reference>
<dbReference type="SUPFAM" id="SSF55681">
    <property type="entry name" value="Class II aaRS and biotin synthetases"/>
    <property type="match status" value="1"/>
</dbReference>
<feature type="domain" description="BPL/LPL catalytic" evidence="1">
    <location>
        <begin position="331"/>
        <end position="495"/>
    </location>
</feature>
<dbReference type="Gene3D" id="3.30.930.10">
    <property type="entry name" value="Bira Bifunctional Protein, Domain 2"/>
    <property type="match status" value="1"/>
</dbReference>
<name>A0A4S2MDC5_OPIFE</name>
<protein>
    <recommendedName>
        <fullName evidence="1">BPL/LPL catalytic domain-containing protein</fullName>
    </recommendedName>
</protein>
<dbReference type="Pfam" id="PF03099">
    <property type="entry name" value="BPL_LplA_LipB"/>
    <property type="match status" value="1"/>
</dbReference>
<evidence type="ECO:0000259" key="1">
    <source>
        <dbReference type="Pfam" id="PF03099"/>
    </source>
</evidence>
<dbReference type="AlphaFoldDB" id="A0A4S2MDC5"/>
<accession>A0A4S2MDC5</accession>
<gene>
    <name evidence="2" type="ORF">CRM22_000819</name>
</gene>
<keyword evidence="3" id="KW-1185">Reference proteome</keyword>
<dbReference type="InterPro" id="IPR004143">
    <property type="entry name" value="BPL_LPL_catalytic"/>
</dbReference>
<dbReference type="EMBL" id="SJOL01001579">
    <property type="protein sequence ID" value="TGZ74656.1"/>
    <property type="molecule type" value="Genomic_DNA"/>
</dbReference>
<proteinExistence type="predicted"/>
<dbReference type="GO" id="GO:0004077">
    <property type="term" value="F:biotin--[biotin carboxyl-carrier protein] ligase activity"/>
    <property type="evidence" value="ECO:0007669"/>
    <property type="project" value="TreeGrafter"/>
</dbReference>
<sequence>MIVIGSVPGMASWSATCSVRMGRNISTILSKMTARIMSRDSSAMNLYQLLPSTDQSTTELYRNSMRIIERLVDDQCVVPYPLRRSDFFAELWQTTAKLLVVFDERESLNTCESASEFDHEFSLVCQFVADGGKVLLLLHSSASTENTLSPTSLGYLLSAPRVVTTPLESSHWKWRIHASTASVPHSRILVGSPDETRANLVITSINPLDSRLDSLRQGLELLHIPCRSLTSHILEKPSNSVTLYSMIMDSNNTRAKKTLNIFSEPSSLAGLGDFTHAELRDCSTLNNLPPEFDWLSYRKNLNTNTLGKNLIWSESLGSSWVLCESVLEKIPPHSGLVVVSNRQTQGHGRGDNRWVTPSGQAAFTLSLTLNPPTYVSPRSAVTFPNYVTGMQHLVALSILLACKQLIAERLGALNGHQCAFEVDEEFLVNLQHSGPQLRLKWPNDVYVVWNENKQCGDVSSPSPDCPRSGKLAGMLTRCSLVGDKEANFIIGIGVNVSNHIPTICLQDLLDRVCPKQPSVISTAEVTATILSRLERLVSRTLHTYGLSWAFELYTRCWMHTNQTVEVRSIENGSPTFGRQCTITGLDAFGYLLVRDNETGERFSLHPDGNSMDMMLGLIKPK</sequence>